<dbReference type="Proteomes" id="UP000000584">
    <property type="component" value="Chromosome I"/>
</dbReference>
<gene>
    <name evidence="1" type="ordered locus">VC_2611</name>
</gene>
<dbReference type="HOGENOM" id="CLU_219836_0_0_6"/>
<keyword evidence="2" id="KW-1185">Reference proteome</keyword>
<dbReference type="PIR" id="G82056">
    <property type="entry name" value="G82056"/>
</dbReference>
<dbReference type="DNASU" id="2615628"/>
<evidence type="ECO:0000313" key="1">
    <source>
        <dbReference type="EMBL" id="AAF95752.1"/>
    </source>
</evidence>
<organism evidence="1 2">
    <name type="scientific">Vibrio cholerae serotype O1 (strain ATCC 39315 / El Tor Inaba N16961)</name>
    <dbReference type="NCBI Taxonomy" id="243277"/>
    <lineage>
        <taxon>Bacteria</taxon>
        <taxon>Pseudomonadati</taxon>
        <taxon>Pseudomonadota</taxon>
        <taxon>Gammaproteobacteria</taxon>
        <taxon>Vibrionales</taxon>
        <taxon>Vibrionaceae</taxon>
        <taxon>Vibrio</taxon>
    </lineage>
</organism>
<protein>
    <submittedName>
        <fullName evidence="1">Uncharacterized protein</fullName>
    </submittedName>
</protein>
<reference evidence="1 2" key="1">
    <citation type="journal article" date="2000" name="Nature">
        <title>DNA sequence of both chromosomes of the cholera pathogen Vibrio cholerae.</title>
        <authorList>
            <person name="Heidelberg J.F."/>
            <person name="Eisen J.A."/>
            <person name="Nelson W.C."/>
            <person name="Clayton R.A."/>
            <person name="Gwinn M.L."/>
            <person name="Dodson R.J."/>
            <person name="Haft D.H."/>
            <person name="Hickey E.K."/>
            <person name="Peterson J.D."/>
            <person name="Umayam L.A."/>
            <person name="Gill S.R."/>
            <person name="Nelson K.E."/>
            <person name="Read T.D."/>
            <person name="Tettelin H."/>
            <person name="Richardson D."/>
            <person name="Ermolaeva M.D."/>
            <person name="Vamathevan J."/>
            <person name="Bass S."/>
            <person name="Qin H."/>
            <person name="Dragoi I."/>
            <person name="Sellers P."/>
            <person name="McDonald L."/>
            <person name="Utterback T."/>
            <person name="Fleishmann R.D."/>
            <person name="Nierman W.C."/>
            <person name="White O."/>
            <person name="Salzberg S.L."/>
            <person name="Smith H.O."/>
            <person name="Colwell R.R."/>
            <person name="Mekalanos J.J."/>
            <person name="Venter J.C."/>
            <person name="Fraser C.M."/>
        </authorList>
    </citation>
    <scope>NUCLEOTIDE SEQUENCE [LARGE SCALE GENOMIC DNA]</scope>
    <source>
        <strain evidence="2">ATCC 39315 / El Tor Inaba N16961</strain>
    </source>
</reference>
<dbReference type="EnsemblBacteria" id="AAF95752">
    <property type="protein sequence ID" value="AAF95752"/>
    <property type="gene ID" value="VC_2611"/>
</dbReference>
<evidence type="ECO:0000313" key="2">
    <source>
        <dbReference type="Proteomes" id="UP000000584"/>
    </source>
</evidence>
<name>Q9KNW9_VIBCH</name>
<sequence>MMALFYDGSFVRLKETTSCPTLSRLNVAFICGE</sequence>
<dbReference type="KEGG" id="vch:VC_2611"/>
<dbReference type="EMBL" id="AE003852">
    <property type="protein sequence ID" value="AAF95752.1"/>
    <property type="molecule type" value="Genomic_DNA"/>
</dbReference>
<dbReference type="AlphaFoldDB" id="Q9KNW9"/>
<proteinExistence type="predicted"/>
<accession>Q9KNW9</accession>